<comment type="caution">
    <text evidence="2">The sequence shown here is derived from an EMBL/GenBank/DDBJ whole genome shotgun (WGS) entry which is preliminary data.</text>
</comment>
<feature type="region of interest" description="Disordered" evidence="1">
    <location>
        <begin position="69"/>
        <end position="113"/>
    </location>
</feature>
<sequence length="113" mass="11800">MALRDSMRGPVGSVESVGALAALDEAEAAAVPDVAGEFMVAVSLARRRLAGSRGICPSAAAKRVDIGADIDPGVGRRLSQGSDSPTPRLPLRRGPTHLKVSHKQPRARRPART</sequence>
<name>A0ABQ1N6B4_9BURK</name>
<evidence type="ECO:0000256" key="1">
    <source>
        <dbReference type="SAM" id="MobiDB-lite"/>
    </source>
</evidence>
<reference evidence="3" key="1">
    <citation type="journal article" date="2019" name="Int. J. Syst. Evol. Microbiol.">
        <title>The Global Catalogue of Microorganisms (GCM) 10K type strain sequencing project: providing services to taxonomists for standard genome sequencing and annotation.</title>
        <authorList>
            <consortium name="The Broad Institute Genomics Platform"/>
            <consortium name="The Broad Institute Genome Sequencing Center for Infectious Disease"/>
            <person name="Wu L."/>
            <person name="Ma J."/>
        </authorList>
    </citation>
    <scope>NUCLEOTIDE SEQUENCE [LARGE SCALE GENOMIC DNA]</scope>
    <source>
        <strain evidence="3">CGMCC 1.15103</strain>
    </source>
</reference>
<protein>
    <submittedName>
        <fullName evidence="2">Uncharacterized protein</fullName>
    </submittedName>
</protein>
<feature type="compositionally biased region" description="Basic residues" evidence="1">
    <location>
        <begin position="90"/>
        <end position="113"/>
    </location>
</feature>
<dbReference type="Proteomes" id="UP000602004">
    <property type="component" value="Unassembled WGS sequence"/>
</dbReference>
<organism evidence="2 3">
    <name type="scientific">Paraburkholderia caffeinilytica</name>
    <dbReference type="NCBI Taxonomy" id="1761016"/>
    <lineage>
        <taxon>Bacteria</taxon>
        <taxon>Pseudomonadati</taxon>
        <taxon>Pseudomonadota</taxon>
        <taxon>Betaproteobacteria</taxon>
        <taxon>Burkholderiales</taxon>
        <taxon>Burkholderiaceae</taxon>
        <taxon>Paraburkholderia</taxon>
    </lineage>
</organism>
<proteinExistence type="predicted"/>
<gene>
    <name evidence="2" type="ORF">GCM10011400_48410</name>
</gene>
<keyword evidence="3" id="KW-1185">Reference proteome</keyword>
<dbReference type="EMBL" id="BMHL01000009">
    <property type="protein sequence ID" value="GGC55019.1"/>
    <property type="molecule type" value="Genomic_DNA"/>
</dbReference>
<evidence type="ECO:0000313" key="2">
    <source>
        <dbReference type="EMBL" id="GGC55019.1"/>
    </source>
</evidence>
<evidence type="ECO:0000313" key="3">
    <source>
        <dbReference type="Proteomes" id="UP000602004"/>
    </source>
</evidence>
<accession>A0ABQ1N6B4</accession>